<dbReference type="HOGENOM" id="CLU_2562335_0_0_1"/>
<name>A0A0E0KDE1_ORYPU</name>
<dbReference type="EnsemblPlants" id="OPUNC03G15880.1">
    <property type="protein sequence ID" value="OPUNC03G15880.1"/>
    <property type="gene ID" value="OPUNC03G15880"/>
</dbReference>
<evidence type="ECO:0000313" key="1">
    <source>
        <dbReference type="EnsemblPlants" id="OPUNC03G15880.1"/>
    </source>
</evidence>
<evidence type="ECO:0000313" key="2">
    <source>
        <dbReference type="Proteomes" id="UP000026962"/>
    </source>
</evidence>
<dbReference type="AlphaFoldDB" id="A0A0E0KDE1"/>
<accession>A0A0E0KDE1</accession>
<dbReference type="Gramene" id="OPUNC03G15880.1">
    <property type="protein sequence ID" value="OPUNC03G15880.1"/>
    <property type="gene ID" value="OPUNC03G15880"/>
</dbReference>
<dbReference type="Proteomes" id="UP000026962">
    <property type="component" value="Chromosome 3"/>
</dbReference>
<protein>
    <submittedName>
        <fullName evidence="1">Uncharacterized protein</fullName>
    </submittedName>
</protein>
<sequence>MDYITPATAVVAPGNGGGCTDPSLPTLHPQAAIAVEVAVAAVNCNSEGGGCWAAPIPPHSSPMWWRLYNISKSGNCESPPPY</sequence>
<reference evidence="1" key="2">
    <citation type="submission" date="2018-05" db="EMBL/GenBank/DDBJ databases">
        <title>OpunRS2 (Oryza punctata Reference Sequence Version 2).</title>
        <authorList>
            <person name="Zhang J."/>
            <person name="Kudrna D."/>
            <person name="Lee S."/>
            <person name="Talag J."/>
            <person name="Welchert J."/>
            <person name="Wing R.A."/>
        </authorList>
    </citation>
    <scope>NUCLEOTIDE SEQUENCE [LARGE SCALE GENOMIC DNA]</scope>
</reference>
<proteinExistence type="predicted"/>
<reference evidence="1" key="1">
    <citation type="submission" date="2015-04" db="UniProtKB">
        <authorList>
            <consortium name="EnsemblPlants"/>
        </authorList>
    </citation>
    <scope>IDENTIFICATION</scope>
</reference>
<organism evidence="1">
    <name type="scientific">Oryza punctata</name>
    <name type="common">Red rice</name>
    <dbReference type="NCBI Taxonomy" id="4537"/>
    <lineage>
        <taxon>Eukaryota</taxon>
        <taxon>Viridiplantae</taxon>
        <taxon>Streptophyta</taxon>
        <taxon>Embryophyta</taxon>
        <taxon>Tracheophyta</taxon>
        <taxon>Spermatophyta</taxon>
        <taxon>Magnoliopsida</taxon>
        <taxon>Liliopsida</taxon>
        <taxon>Poales</taxon>
        <taxon>Poaceae</taxon>
        <taxon>BOP clade</taxon>
        <taxon>Oryzoideae</taxon>
        <taxon>Oryzeae</taxon>
        <taxon>Oryzinae</taxon>
        <taxon>Oryza</taxon>
    </lineage>
</organism>
<keyword evidence="2" id="KW-1185">Reference proteome</keyword>